<dbReference type="GO" id="GO:0006355">
    <property type="term" value="P:regulation of DNA-templated transcription"/>
    <property type="evidence" value="ECO:0007669"/>
    <property type="project" value="InterPro"/>
</dbReference>
<keyword evidence="10" id="KW-0677">Repeat</keyword>
<dbReference type="InterPro" id="IPR000014">
    <property type="entry name" value="PAS"/>
</dbReference>
<dbReference type="RefSeq" id="WP_077549635.1">
    <property type="nucleotide sequence ID" value="NZ_JACHEJ010000001.1"/>
</dbReference>
<feature type="domain" description="PAS" evidence="17">
    <location>
        <begin position="36"/>
        <end position="91"/>
    </location>
</feature>
<evidence type="ECO:0000256" key="13">
    <source>
        <dbReference type="ARBA" id="ARBA00022840"/>
    </source>
</evidence>
<evidence type="ECO:0000256" key="11">
    <source>
        <dbReference type="ARBA" id="ARBA00022741"/>
    </source>
</evidence>
<dbReference type="GO" id="GO:0009881">
    <property type="term" value="F:photoreceptor activity"/>
    <property type="evidence" value="ECO:0007669"/>
    <property type="project" value="UniProtKB-KW"/>
</dbReference>
<evidence type="ECO:0000256" key="8">
    <source>
        <dbReference type="ARBA" id="ARBA00022643"/>
    </source>
</evidence>
<dbReference type="SMART" id="SM00911">
    <property type="entry name" value="HWE_HK"/>
    <property type="match status" value="1"/>
</dbReference>
<keyword evidence="5" id="KW-0597">Phosphoprotein</keyword>
<evidence type="ECO:0000256" key="1">
    <source>
        <dbReference type="ARBA" id="ARBA00000085"/>
    </source>
</evidence>
<evidence type="ECO:0000256" key="16">
    <source>
        <dbReference type="ARBA" id="ARBA00023170"/>
    </source>
</evidence>
<accession>A0A7X0DB01</accession>
<dbReference type="Proteomes" id="UP000535501">
    <property type="component" value="Unassembled WGS sequence"/>
</dbReference>
<dbReference type="GO" id="GO:0004673">
    <property type="term" value="F:protein histidine kinase activity"/>
    <property type="evidence" value="ECO:0007669"/>
    <property type="project" value="UniProtKB-EC"/>
</dbReference>
<comment type="caution">
    <text evidence="19">The sequence shown here is derived from an EMBL/GenBank/DDBJ whole genome shotgun (WGS) entry which is preliminary data.</text>
</comment>
<keyword evidence="14" id="KW-0157">Chromophore</keyword>
<evidence type="ECO:0000256" key="9">
    <source>
        <dbReference type="ARBA" id="ARBA00022679"/>
    </source>
</evidence>
<evidence type="ECO:0000259" key="18">
    <source>
        <dbReference type="PROSITE" id="PS50113"/>
    </source>
</evidence>
<evidence type="ECO:0000313" key="20">
    <source>
        <dbReference type="Proteomes" id="UP000535501"/>
    </source>
</evidence>
<evidence type="ECO:0000259" key="17">
    <source>
        <dbReference type="PROSITE" id="PS50112"/>
    </source>
</evidence>
<dbReference type="InterPro" id="IPR013767">
    <property type="entry name" value="PAS_fold"/>
</dbReference>
<dbReference type="PROSITE" id="PS50113">
    <property type="entry name" value="PAC"/>
    <property type="match status" value="1"/>
</dbReference>
<keyword evidence="4" id="KW-0600">Photoreceptor protein</keyword>
<keyword evidence="15" id="KW-0843">Virulence</keyword>
<keyword evidence="13" id="KW-0067">ATP-binding</keyword>
<dbReference type="PANTHER" id="PTHR41523:SF8">
    <property type="entry name" value="ETHYLENE RESPONSE SENSOR PROTEIN"/>
    <property type="match status" value="1"/>
</dbReference>
<dbReference type="GO" id="GO:0005524">
    <property type="term" value="F:ATP binding"/>
    <property type="evidence" value="ECO:0007669"/>
    <property type="project" value="UniProtKB-KW"/>
</dbReference>
<keyword evidence="11" id="KW-0547">Nucleotide-binding</keyword>
<protein>
    <recommendedName>
        <fullName evidence="3">Blue-light-activated histidine kinase</fullName>
        <ecNumber evidence="2">2.7.13.3</ecNumber>
    </recommendedName>
</protein>
<keyword evidence="12" id="KW-0418">Kinase</keyword>
<keyword evidence="8" id="KW-0288">FMN</keyword>
<evidence type="ECO:0000256" key="14">
    <source>
        <dbReference type="ARBA" id="ARBA00022991"/>
    </source>
</evidence>
<dbReference type="Gene3D" id="3.30.450.20">
    <property type="entry name" value="PAS domain"/>
    <property type="match status" value="1"/>
</dbReference>
<evidence type="ECO:0000256" key="5">
    <source>
        <dbReference type="ARBA" id="ARBA00022553"/>
    </source>
</evidence>
<dbReference type="InterPro" id="IPR000700">
    <property type="entry name" value="PAS-assoc_C"/>
</dbReference>
<evidence type="ECO:0000256" key="12">
    <source>
        <dbReference type="ARBA" id="ARBA00022777"/>
    </source>
</evidence>
<keyword evidence="20" id="KW-1185">Reference proteome</keyword>
<comment type="catalytic activity">
    <reaction evidence="1">
        <text>ATP + protein L-histidine = ADP + protein N-phospho-L-histidine.</text>
        <dbReference type="EC" id="2.7.13.3"/>
    </reaction>
</comment>
<dbReference type="Pfam" id="PF07536">
    <property type="entry name" value="HWE_HK"/>
    <property type="match status" value="1"/>
</dbReference>
<dbReference type="InterPro" id="IPR011102">
    <property type="entry name" value="Sig_transdc_His_kinase_HWE"/>
</dbReference>
<dbReference type="Gene3D" id="3.30.565.10">
    <property type="entry name" value="Histidine kinase-like ATPase, C-terminal domain"/>
    <property type="match status" value="1"/>
</dbReference>
<dbReference type="InterPro" id="IPR035965">
    <property type="entry name" value="PAS-like_dom_sf"/>
</dbReference>
<dbReference type="CDD" id="cd00130">
    <property type="entry name" value="PAS"/>
    <property type="match status" value="1"/>
</dbReference>
<evidence type="ECO:0000256" key="6">
    <source>
        <dbReference type="ARBA" id="ARBA00022606"/>
    </source>
</evidence>
<dbReference type="EC" id="2.7.13.3" evidence="2"/>
<dbReference type="InterPro" id="IPR036890">
    <property type="entry name" value="HATPase_C_sf"/>
</dbReference>
<evidence type="ECO:0000256" key="7">
    <source>
        <dbReference type="ARBA" id="ARBA00022630"/>
    </source>
</evidence>
<evidence type="ECO:0000313" key="19">
    <source>
        <dbReference type="EMBL" id="MBB6178070.1"/>
    </source>
</evidence>
<dbReference type="NCBIfam" id="TIGR00229">
    <property type="entry name" value="sensory_box"/>
    <property type="match status" value="1"/>
</dbReference>
<gene>
    <name evidence="19" type="ORF">HNQ75_000013</name>
</gene>
<keyword evidence="7" id="KW-0285">Flavoprotein</keyword>
<dbReference type="SMART" id="SM00086">
    <property type="entry name" value="PAC"/>
    <property type="match status" value="1"/>
</dbReference>
<dbReference type="SUPFAM" id="SSF55874">
    <property type="entry name" value="ATPase domain of HSP90 chaperone/DNA topoisomerase II/histidine kinase"/>
    <property type="match status" value="1"/>
</dbReference>
<dbReference type="PANTHER" id="PTHR41523">
    <property type="entry name" value="TWO-COMPONENT SYSTEM SENSOR PROTEIN"/>
    <property type="match status" value="1"/>
</dbReference>
<proteinExistence type="predicted"/>
<evidence type="ECO:0000256" key="15">
    <source>
        <dbReference type="ARBA" id="ARBA00023026"/>
    </source>
</evidence>
<keyword evidence="6" id="KW-0716">Sensory transduction</keyword>
<evidence type="ECO:0000256" key="2">
    <source>
        <dbReference type="ARBA" id="ARBA00012438"/>
    </source>
</evidence>
<dbReference type="PROSITE" id="PS50112">
    <property type="entry name" value="PAS"/>
    <property type="match status" value="1"/>
</dbReference>
<name>A0A7X0DB01_9HYPH</name>
<reference evidence="19 20" key="1">
    <citation type="submission" date="2020-08" db="EMBL/GenBank/DDBJ databases">
        <title>Genomic Encyclopedia of Type Strains, Phase IV (KMG-IV): sequencing the most valuable type-strain genomes for metagenomic binning, comparative biology and taxonomic classification.</title>
        <authorList>
            <person name="Goeker M."/>
        </authorList>
    </citation>
    <scope>NUCLEOTIDE SEQUENCE [LARGE SCALE GENOMIC DNA]</scope>
    <source>
        <strain evidence="19 20">DSM 102134</strain>
    </source>
</reference>
<dbReference type="AlphaFoldDB" id="A0A7X0DB01"/>
<organism evidence="19 20">
    <name type="scientific">Pseudorhizobium flavum</name>
    <dbReference type="NCBI Taxonomy" id="1335061"/>
    <lineage>
        <taxon>Bacteria</taxon>
        <taxon>Pseudomonadati</taxon>
        <taxon>Pseudomonadota</taxon>
        <taxon>Alphaproteobacteria</taxon>
        <taxon>Hyphomicrobiales</taxon>
        <taxon>Rhizobiaceae</taxon>
        <taxon>Rhizobium/Agrobacterium group</taxon>
        <taxon>Pseudorhizobium</taxon>
    </lineage>
</organism>
<keyword evidence="9" id="KW-0808">Transferase</keyword>
<evidence type="ECO:0000256" key="3">
    <source>
        <dbReference type="ARBA" id="ARBA00021740"/>
    </source>
</evidence>
<feature type="domain" description="PAC" evidence="18">
    <location>
        <begin position="109"/>
        <end position="161"/>
    </location>
</feature>
<evidence type="ECO:0000256" key="10">
    <source>
        <dbReference type="ARBA" id="ARBA00022737"/>
    </source>
</evidence>
<dbReference type="InterPro" id="IPR001610">
    <property type="entry name" value="PAC"/>
</dbReference>
<dbReference type="SMART" id="SM00091">
    <property type="entry name" value="PAS"/>
    <property type="match status" value="2"/>
</dbReference>
<keyword evidence="16" id="KW-0675">Receptor</keyword>
<dbReference type="SUPFAM" id="SSF55785">
    <property type="entry name" value="PYP-like sensor domain (PAS domain)"/>
    <property type="match status" value="1"/>
</dbReference>
<dbReference type="Pfam" id="PF00989">
    <property type="entry name" value="PAS"/>
    <property type="match status" value="1"/>
</dbReference>
<dbReference type="EMBL" id="JACHEJ010000001">
    <property type="protein sequence ID" value="MBB6178070.1"/>
    <property type="molecule type" value="Genomic_DNA"/>
</dbReference>
<evidence type="ECO:0000256" key="4">
    <source>
        <dbReference type="ARBA" id="ARBA00022543"/>
    </source>
</evidence>
<sequence>MTSSPGIRDANSASPNEVGERNVVGATALAIAPCDPKELLALIVESSQDAIISKTINGIITSWNRGAEQLFGYRAEEVVGKPITILIPQDRLDEEPAILAKLRAGLTVDHFDTIRRRKDGSLIDISLTISPIRDSDGTIVGASKIARDVSSRKREEERQRLLLGEMHHRVKNLFALTSGLITMASKSAASPAELADSMRQRLSALAAAHDLTLPSLDDPQGRDESATLHQLLEKVVAPYQEESWQRISLAGPDFPVAQAHTTKVALLFHELATNAAKYGALSVHEGRVTITTKAVDDQVNIAWEETGGPAIAKQNTSTGFGTRLIDSIVRGFPATVSREWGAYGLCVTFEIAVRTLQPEKAVTELEGDSAS</sequence>